<proteinExistence type="predicted"/>
<evidence type="ECO:0000313" key="3">
    <source>
        <dbReference type="Proteomes" id="UP000680865"/>
    </source>
</evidence>
<reference evidence="2" key="1">
    <citation type="submission" date="2021-03" db="EMBL/GenBank/DDBJ databases">
        <title>Whole genome shotgun sequence of Actinoplanes consettensis NBRC 14913.</title>
        <authorList>
            <person name="Komaki H."/>
            <person name="Tamura T."/>
        </authorList>
    </citation>
    <scope>NUCLEOTIDE SEQUENCE</scope>
    <source>
        <strain evidence="2">NBRC 14913</strain>
    </source>
</reference>
<accession>A0A919SG82</accession>
<keyword evidence="3" id="KW-1185">Reference proteome</keyword>
<dbReference type="AlphaFoldDB" id="A0A919SG82"/>
<evidence type="ECO:0000256" key="1">
    <source>
        <dbReference type="SAM" id="MobiDB-lite"/>
    </source>
</evidence>
<dbReference type="EMBL" id="BOQP01000008">
    <property type="protein sequence ID" value="GIM70448.1"/>
    <property type="molecule type" value="Genomic_DNA"/>
</dbReference>
<protein>
    <submittedName>
        <fullName evidence="2">Uncharacterized protein</fullName>
    </submittedName>
</protein>
<sequence>MPARPFGRPPDTGISPNRGRRTRDLMHSISGRIASDRSESAIARPSLGTPDAPVREDVKLGHGIPATRP</sequence>
<evidence type="ECO:0000313" key="2">
    <source>
        <dbReference type="EMBL" id="GIM70448.1"/>
    </source>
</evidence>
<organism evidence="2 3">
    <name type="scientific">Winogradskya consettensis</name>
    <dbReference type="NCBI Taxonomy" id="113560"/>
    <lineage>
        <taxon>Bacteria</taxon>
        <taxon>Bacillati</taxon>
        <taxon>Actinomycetota</taxon>
        <taxon>Actinomycetes</taxon>
        <taxon>Micromonosporales</taxon>
        <taxon>Micromonosporaceae</taxon>
        <taxon>Winogradskya</taxon>
    </lineage>
</organism>
<comment type="caution">
    <text evidence="2">The sequence shown here is derived from an EMBL/GenBank/DDBJ whole genome shotgun (WGS) entry which is preliminary data.</text>
</comment>
<name>A0A919SG82_9ACTN</name>
<gene>
    <name evidence="2" type="ORF">Aco04nite_20350</name>
</gene>
<dbReference type="Proteomes" id="UP000680865">
    <property type="component" value="Unassembled WGS sequence"/>
</dbReference>
<feature type="region of interest" description="Disordered" evidence="1">
    <location>
        <begin position="1"/>
        <end position="69"/>
    </location>
</feature>